<organism evidence="1">
    <name type="scientific">uncultured Aureispira sp</name>
    <dbReference type="NCBI Taxonomy" id="1331704"/>
    <lineage>
        <taxon>Bacteria</taxon>
        <taxon>Pseudomonadati</taxon>
        <taxon>Bacteroidota</taxon>
        <taxon>Saprospiria</taxon>
        <taxon>Saprospirales</taxon>
        <taxon>Saprospiraceae</taxon>
        <taxon>Aureispira</taxon>
        <taxon>environmental samples</taxon>
    </lineage>
</organism>
<sequence length="421" mass="48115">MPPSEQELVLLLQEITSLTQHQGLKIGGMVAGPFTKKTQTDYLLWLKEEVEKGAPAKRQVFKLSCRQSKWKIVGKGILPAGLTLSEKNFVDVTGDGILELLYNFSYIKEQCVDGCAISSFQKDSLDILYYKKEQNNCQNIDWNLYAPNSDLPFIYYQLNFIADPLEPRVVVKRFLKKYHGGTSQESVIKQASVDSSALLLVYHRASRQFIQPLDIACNALDFENGKIDIRHPAVRLADQHINKNPKQSFDIEGVYRAHFSNKDQVDYLFYTNTFQNSPTRPLKRKAIKISCDGTKWKVVGILYVAADFSADHIQDVNGDGMDEIIDEQVQFQENACTKTYRILSFKKRVGQLVYSHKNHYTSCDEAHILADQTDGETLGLDYSIHFEDIDNDGIKELIQSSNEGQRIFVYDKLQERYLLQP</sequence>
<proteinExistence type="predicted"/>
<dbReference type="InterPro" id="IPR028994">
    <property type="entry name" value="Integrin_alpha_N"/>
</dbReference>
<dbReference type="SUPFAM" id="SSF69318">
    <property type="entry name" value="Integrin alpha N-terminal domain"/>
    <property type="match status" value="1"/>
</dbReference>
<dbReference type="EMBL" id="CACVAQ010000153">
    <property type="protein sequence ID" value="CAA6809367.1"/>
    <property type="molecule type" value="Genomic_DNA"/>
</dbReference>
<dbReference type="AlphaFoldDB" id="A0A6S6SXY7"/>
<evidence type="ECO:0000313" key="1">
    <source>
        <dbReference type="EMBL" id="CAA6809367.1"/>
    </source>
</evidence>
<protein>
    <submittedName>
        <fullName evidence="1">Uncharacterized protein</fullName>
    </submittedName>
</protein>
<gene>
    <name evidence="1" type="ORF">HELGO_WM36131</name>
</gene>
<reference evidence="1" key="1">
    <citation type="submission" date="2020-01" db="EMBL/GenBank/DDBJ databases">
        <authorList>
            <person name="Meier V. D."/>
            <person name="Meier V D."/>
        </authorList>
    </citation>
    <scope>NUCLEOTIDE SEQUENCE</scope>
    <source>
        <strain evidence="1">HLG_WM_MAG_10</strain>
    </source>
</reference>
<name>A0A6S6SXY7_9BACT</name>
<accession>A0A6S6SXY7</accession>